<name>A0A2N1MEB6_9GLOM</name>
<organism evidence="1 2">
    <name type="scientific">Rhizophagus irregularis</name>
    <dbReference type="NCBI Taxonomy" id="588596"/>
    <lineage>
        <taxon>Eukaryota</taxon>
        <taxon>Fungi</taxon>
        <taxon>Fungi incertae sedis</taxon>
        <taxon>Mucoromycota</taxon>
        <taxon>Glomeromycotina</taxon>
        <taxon>Glomeromycetes</taxon>
        <taxon>Glomerales</taxon>
        <taxon>Glomeraceae</taxon>
        <taxon>Rhizophagus</taxon>
    </lineage>
</organism>
<evidence type="ECO:0000313" key="2">
    <source>
        <dbReference type="Proteomes" id="UP000233469"/>
    </source>
</evidence>
<dbReference type="Proteomes" id="UP000233469">
    <property type="component" value="Unassembled WGS sequence"/>
</dbReference>
<evidence type="ECO:0000313" key="1">
    <source>
        <dbReference type="EMBL" id="PKK59978.1"/>
    </source>
</evidence>
<sequence length="61" mass="7035">MPIIKPNTTNNKTMVSKPFKKKHVSNTLKNMQKSLNGNEFGKLTLLAEIRLLLRRLWKLTG</sequence>
<reference evidence="1 2" key="2">
    <citation type="submission" date="2017-10" db="EMBL/GenBank/DDBJ databases">
        <title>Extensive intraspecific genome diversity in a model arbuscular mycorrhizal fungus.</title>
        <authorList>
            <person name="Chen E.C.H."/>
            <person name="Morin E."/>
            <person name="Baudet D."/>
            <person name="Noel J."/>
            <person name="Ndikumana S."/>
            <person name="Charron P."/>
            <person name="St-Onge C."/>
            <person name="Giorgi J."/>
            <person name="Grigoriev I.V."/>
            <person name="Roux C."/>
            <person name="Martin F.M."/>
            <person name="Corradi N."/>
        </authorList>
    </citation>
    <scope>NUCLEOTIDE SEQUENCE [LARGE SCALE GENOMIC DNA]</scope>
    <source>
        <strain evidence="1 2">C2</strain>
    </source>
</reference>
<protein>
    <submittedName>
        <fullName evidence="1">Uncharacterized protein</fullName>
    </submittedName>
</protein>
<reference evidence="1 2" key="1">
    <citation type="submission" date="2016-04" db="EMBL/GenBank/DDBJ databases">
        <title>Genome analyses suggest a sexual origin of heterokaryosis in a supposedly ancient asexual fungus.</title>
        <authorList>
            <person name="Ropars J."/>
            <person name="Sedzielewska K."/>
            <person name="Noel J."/>
            <person name="Charron P."/>
            <person name="Farinelli L."/>
            <person name="Marton T."/>
            <person name="Kruger M."/>
            <person name="Pelin A."/>
            <person name="Brachmann A."/>
            <person name="Corradi N."/>
        </authorList>
    </citation>
    <scope>NUCLEOTIDE SEQUENCE [LARGE SCALE GENOMIC DNA]</scope>
    <source>
        <strain evidence="1 2">C2</strain>
    </source>
</reference>
<proteinExistence type="predicted"/>
<dbReference type="EMBL" id="LLXL01002779">
    <property type="protein sequence ID" value="PKK59978.1"/>
    <property type="molecule type" value="Genomic_DNA"/>
</dbReference>
<comment type="caution">
    <text evidence="1">The sequence shown here is derived from an EMBL/GenBank/DDBJ whole genome shotgun (WGS) entry which is preliminary data.</text>
</comment>
<gene>
    <name evidence="1" type="ORF">RhiirC2_794017</name>
</gene>
<accession>A0A2N1MEB6</accession>
<dbReference type="AlphaFoldDB" id="A0A2N1MEB6"/>